<evidence type="ECO:0000313" key="2">
    <source>
        <dbReference type="EMBL" id="MBD2318662.1"/>
    </source>
</evidence>
<sequence length="155" mass="16599">MTAKQILTTVASAIAMSLIGNVAQAQADCPKAGELKNFAQITAQADIFTGCDVTTEVSFVGVGSGGYYVFSAYELDGLTMFRVMPLGQPPSFNQLGALEAYSVVIEHKKADVVFTLKAGDTLRLRGTMDYRKANGYDTGIASRVFRAQSVEVVKK</sequence>
<organism evidence="2 3">
    <name type="scientific">Phormidium tenue FACHB-1050</name>
    <dbReference type="NCBI Taxonomy" id="2692857"/>
    <lineage>
        <taxon>Bacteria</taxon>
        <taxon>Bacillati</taxon>
        <taxon>Cyanobacteriota</taxon>
        <taxon>Cyanophyceae</taxon>
        <taxon>Oscillatoriophycideae</taxon>
        <taxon>Oscillatoriales</taxon>
        <taxon>Oscillatoriaceae</taxon>
        <taxon>Phormidium</taxon>
    </lineage>
</organism>
<keyword evidence="1" id="KW-0732">Signal</keyword>
<dbReference type="EMBL" id="JACJQY010000033">
    <property type="protein sequence ID" value="MBD2318662.1"/>
    <property type="molecule type" value="Genomic_DNA"/>
</dbReference>
<feature type="chain" id="PRO_5046973984" evidence="1">
    <location>
        <begin position="28"/>
        <end position="155"/>
    </location>
</feature>
<feature type="signal peptide" evidence="1">
    <location>
        <begin position="1"/>
        <end position="27"/>
    </location>
</feature>
<name>A0ABR8CG39_9CYAN</name>
<accession>A0ABR8CG39</accession>
<proteinExistence type="predicted"/>
<protein>
    <submittedName>
        <fullName evidence="2">Uncharacterized protein</fullName>
    </submittedName>
</protein>
<dbReference type="RefSeq" id="WP_190579868.1">
    <property type="nucleotide sequence ID" value="NZ_CAWPQU010000027.1"/>
</dbReference>
<gene>
    <name evidence="2" type="ORF">H6G05_17640</name>
</gene>
<evidence type="ECO:0000256" key="1">
    <source>
        <dbReference type="SAM" id="SignalP"/>
    </source>
</evidence>
<evidence type="ECO:0000313" key="3">
    <source>
        <dbReference type="Proteomes" id="UP000618445"/>
    </source>
</evidence>
<reference evidence="2 3" key="1">
    <citation type="journal article" date="2020" name="ISME J.">
        <title>Comparative genomics reveals insights into cyanobacterial evolution and habitat adaptation.</title>
        <authorList>
            <person name="Chen M.Y."/>
            <person name="Teng W.K."/>
            <person name="Zhao L."/>
            <person name="Hu C.X."/>
            <person name="Zhou Y.K."/>
            <person name="Han B.P."/>
            <person name="Song L.R."/>
            <person name="Shu W.S."/>
        </authorList>
    </citation>
    <scope>NUCLEOTIDE SEQUENCE [LARGE SCALE GENOMIC DNA]</scope>
    <source>
        <strain evidence="2 3">FACHB-1050</strain>
    </source>
</reference>
<comment type="caution">
    <text evidence="2">The sequence shown here is derived from an EMBL/GenBank/DDBJ whole genome shotgun (WGS) entry which is preliminary data.</text>
</comment>
<keyword evidence="3" id="KW-1185">Reference proteome</keyword>
<dbReference type="Proteomes" id="UP000618445">
    <property type="component" value="Unassembled WGS sequence"/>
</dbReference>